<evidence type="ECO:0000256" key="1">
    <source>
        <dbReference type="ARBA" id="ARBA00010641"/>
    </source>
</evidence>
<keyword evidence="6" id="KW-1185">Reference proteome</keyword>
<dbReference type="SUPFAM" id="SSF88659">
    <property type="entry name" value="Sigma3 and sigma4 domains of RNA polymerase sigma factors"/>
    <property type="match status" value="1"/>
</dbReference>
<dbReference type="InterPro" id="IPR039425">
    <property type="entry name" value="RNA_pol_sigma-70-like"/>
</dbReference>
<dbReference type="InterPro" id="IPR036388">
    <property type="entry name" value="WH-like_DNA-bd_sf"/>
</dbReference>
<dbReference type="STRING" id="415425.SAMN05444363_0483"/>
<dbReference type="NCBIfam" id="TIGR02937">
    <property type="entry name" value="sigma70-ECF"/>
    <property type="match status" value="1"/>
</dbReference>
<dbReference type="RefSeq" id="WP_073308237.1">
    <property type="nucleotide sequence ID" value="NZ_FQZI01000001.1"/>
</dbReference>
<keyword evidence="4" id="KW-0804">Transcription</keyword>
<name>A0A1M6AZL4_9FLAO</name>
<evidence type="ECO:0000313" key="5">
    <source>
        <dbReference type="EMBL" id="SHI41877.1"/>
    </source>
</evidence>
<dbReference type="GO" id="GO:0006352">
    <property type="term" value="P:DNA-templated transcription initiation"/>
    <property type="evidence" value="ECO:0007669"/>
    <property type="project" value="InterPro"/>
</dbReference>
<dbReference type="PANTHER" id="PTHR43133:SF46">
    <property type="entry name" value="RNA POLYMERASE SIGMA-70 FACTOR ECF SUBFAMILY"/>
    <property type="match status" value="1"/>
</dbReference>
<dbReference type="OrthoDB" id="1099849at2"/>
<evidence type="ECO:0000313" key="6">
    <source>
        <dbReference type="Proteomes" id="UP000184488"/>
    </source>
</evidence>
<dbReference type="PANTHER" id="PTHR43133">
    <property type="entry name" value="RNA POLYMERASE ECF-TYPE SIGMA FACTO"/>
    <property type="match status" value="1"/>
</dbReference>
<keyword evidence="2" id="KW-0805">Transcription regulation</keyword>
<dbReference type="GO" id="GO:0016987">
    <property type="term" value="F:sigma factor activity"/>
    <property type="evidence" value="ECO:0007669"/>
    <property type="project" value="UniProtKB-KW"/>
</dbReference>
<dbReference type="Proteomes" id="UP000184488">
    <property type="component" value="Unassembled WGS sequence"/>
</dbReference>
<dbReference type="Gene3D" id="1.10.1740.10">
    <property type="match status" value="1"/>
</dbReference>
<dbReference type="AlphaFoldDB" id="A0A1M6AZL4"/>
<gene>
    <name evidence="5" type="ORF">SAMN05444363_0483</name>
</gene>
<dbReference type="InterPro" id="IPR013324">
    <property type="entry name" value="RNA_pol_sigma_r3/r4-like"/>
</dbReference>
<evidence type="ECO:0000256" key="4">
    <source>
        <dbReference type="ARBA" id="ARBA00023163"/>
    </source>
</evidence>
<comment type="similarity">
    <text evidence="1">Belongs to the sigma-70 factor family. ECF subfamily.</text>
</comment>
<protein>
    <submittedName>
        <fullName evidence="5">RNA polymerase sigma factor, sigma-70 family</fullName>
    </submittedName>
</protein>
<dbReference type="Gene3D" id="1.10.10.10">
    <property type="entry name" value="Winged helix-like DNA-binding domain superfamily/Winged helix DNA-binding domain"/>
    <property type="match status" value="1"/>
</dbReference>
<reference evidence="6" key="1">
    <citation type="submission" date="2016-11" db="EMBL/GenBank/DDBJ databases">
        <authorList>
            <person name="Varghese N."/>
            <person name="Submissions S."/>
        </authorList>
    </citation>
    <scope>NUCLEOTIDE SEQUENCE [LARGE SCALE GENOMIC DNA]</scope>
    <source>
        <strain evidence="6">DSM 18829</strain>
    </source>
</reference>
<sequence length="181" mass="21280">MHESNQLVDSLKKGDEKTIASIYNDNRNGFILFASRYEINKEDIIDIYQDAVIVLCENAKKGLLDNLQSNISTYLYSIGKYMIFHKLKKAEKNTIKKETIPDDLDWEFYEEEQENSEVQLLQKAWGKIGEQCKKVLQLFYYEEKKLDEIMEILAYTNKDVLKSQKSRCLKQLKDLTTSKDE</sequence>
<dbReference type="InterPro" id="IPR013325">
    <property type="entry name" value="RNA_pol_sigma_r2"/>
</dbReference>
<evidence type="ECO:0000256" key="2">
    <source>
        <dbReference type="ARBA" id="ARBA00023015"/>
    </source>
</evidence>
<dbReference type="EMBL" id="FQZI01000001">
    <property type="protein sequence ID" value="SHI41877.1"/>
    <property type="molecule type" value="Genomic_DNA"/>
</dbReference>
<accession>A0A1M6AZL4</accession>
<proteinExistence type="inferred from homology"/>
<dbReference type="InterPro" id="IPR014284">
    <property type="entry name" value="RNA_pol_sigma-70_dom"/>
</dbReference>
<keyword evidence="3" id="KW-0731">Sigma factor</keyword>
<evidence type="ECO:0000256" key="3">
    <source>
        <dbReference type="ARBA" id="ARBA00023082"/>
    </source>
</evidence>
<organism evidence="5 6">
    <name type="scientific">Flavobacterium terrae</name>
    <dbReference type="NCBI Taxonomy" id="415425"/>
    <lineage>
        <taxon>Bacteria</taxon>
        <taxon>Pseudomonadati</taxon>
        <taxon>Bacteroidota</taxon>
        <taxon>Flavobacteriia</taxon>
        <taxon>Flavobacteriales</taxon>
        <taxon>Flavobacteriaceae</taxon>
        <taxon>Flavobacterium</taxon>
    </lineage>
</organism>
<dbReference type="SUPFAM" id="SSF88946">
    <property type="entry name" value="Sigma2 domain of RNA polymerase sigma factors"/>
    <property type="match status" value="1"/>
</dbReference>